<dbReference type="PANTHER" id="PTHR12663:SF3">
    <property type="entry name" value="SISTER CHROMATID COHESION PROTEIN PDS5 HOMOLOG C"/>
    <property type="match status" value="1"/>
</dbReference>
<dbReference type="OMA" id="HCITHTL"/>
<dbReference type="GO" id="GO:0005634">
    <property type="term" value="C:nucleus"/>
    <property type="evidence" value="ECO:0007669"/>
    <property type="project" value="UniProtKB-SubCell"/>
</dbReference>
<dbReference type="GO" id="GO:0007064">
    <property type="term" value="P:mitotic sister chromatid cohesion"/>
    <property type="evidence" value="ECO:0007669"/>
    <property type="project" value="InterPro"/>
</dbReference>
<keyword evidence="3" id="KW-0234">DNA repair</keyword>
<keyword evidence="4" id="KW-0539">Nucleus</keyword>
<accession>A0A059AJ94</accession>
<dbReference type="EMBL" id="KK198762">
    <property type="protein sequence ID" value="KCW53898.1"/>
    <property type="molecule type" value="Genomic_DNA"/>
</dbReference>
<sequence>MEQGASEPLLDSFLPVMKALISFSLLKHSVEGIRVSVTCCLTELLRISVPQEMFNDDQMKVIFELIVEAILKLSQASGQYYEKALSILETVAQVKACLLMLDLKCDALVVQMFQTFWEIIRFYDGLIQSYGPLMKKHKVR</sequence>
<dbReference type="InterPro" id="IPR039776">
    <property type="entry name" value="Pds5"/>
</dbReference>
<dbReference type="GO" id="GO:0006281">
    <property type="term" value="P:DNA repair"/>
    <property type="evidence" value="ECO:0007669"/>
    <property type="project" value="UniProtKB-KW"/>
</dbReference>
<dbReference type="STRING" id="71139.A0A059AJ94"/>
<reference evidence="5" key="1">
    <citation type="submission" date="2013-07" db="EMBL/GenBank/DDBJ databases">
        <title>The genome of Eucalyptus grandis.</title>
        <authorList>
            <person name="Schmutz J."/>
            <person name="Hayes R."/>
            <person name="Myburg A."/>
            <person name="Tuskan G."/>
            <person name="Grattapaglia D."/>
            <person name="Rokhsar D.S."/>
        </authorList>
    </citation>
    <scope>NUCLEOTIDE SEQUENCE</scope>
    <source>
        <tissue evidence="5">Leaf extractions</tissue>
    </source>
</reference>
<evidence type="ECO:0000256" key="4">
    <source>
        <dbReference type="ARBA" id="ARBA00023242"/>
    </source>
</evidence>
<proteinExistence type="predicted"/>
<evidence type="ECO:0008006" key="6">
    <source>
        <dbReference type="Google" id="ProtNLM"/>
    </source>
</evidence>
<evidence type="ECO:0000256" key="2">
    <source>
        <dbReference type="ARBA" id="ARBA00022763"/>
    </source>
</evidence>
<keyword evidence="2" id="KW-0227">DNA damage</keyword>
<protein>
    <recommendedName>
        <fullName evidence="6">Mon2/Sec7/BIG1-like dimerisation and cyclophilin-binding domain-containing protein</fullName>
    </recommendedName>
</protein>
<organism evidence="5">
    <name type="scientific">Eucalyptus grandis</name>
    <name type="common">Flooded gum</name>
    <dbReference type="NCBI Taxonomy" id="71139"/>
    <lineage>
        <taxon>Eukaryota</taxon>
        <taxon>Viridiplantae</taxon>
        <taxon>Streptophyta</taxon>
        <taxon>Embryophyta</taxon>
        <taxon>Tracheophyta</taxon>
        <taxon>Spermatophyta</taxon>
        <taxon>Magnoliopsida</taxon>
        <taxon>eudicotyledons</taxon>
        <taxon>Gunneridae</taxon>
        <taxon>Pentapetalae</taxon>
        <taxon>rosids</taxon>
        <taxon>malvids</taxon>
        <taxon>Myrtales</taxon>
        <taxon>Myrtaceae</taxon>
        <taxon>Myrtoideae</taxon>
        <taxon>Eucalypteae</taxon>
        <taxon>Eucalyptus</taxon>
    </lineage>
</organism>
<dbReference type="PANTHER" id="PTHR12663">
    <property type="entry name" value="ANDROGEN INDUCED INHIBITOR OF PROLIFERATION AS3 / PDS5-RELATED"/>
    <property type="match status" value="1"/>
</dbReference>
<dbReference type="Gramene" id="KCW53898">
    <property type="protein sequence ID" value="KCW53898"/>
    <property type="gene ID" value="EUGRSUZ_J03111"/>
</dbReference>
<dbReference type="eggNOG" id="KOG1525">
    <property type="taxonomic scope" value="Eukaryota"/>
</dbReference>
<comment type="subcellular location">
    <subcellularLocation>
        <location evidence="1">Nucleus</location>
    </subcellularLocation>
</comment>
<gene>
    <name evidence="5" type="ORF">EUGRSUZ_J03111</name>
</gene>
<evidence type="ECO:0000313" key="5">
    <source>
        <dbReference type="EMBL" id="KCW53898.1"/>
    </source>
</evidence>
<evidence type="ECO:0000256" key="1">
    <source>
        <dbReference type="ARBA" id="ARBA00004123"/>
    </source>
</evidence>
<dbReference type="Pfam" id="PF20168">
    <property type="entry name" value="PDS5"/>
    <property type="match status" value="1"/>
</dbReference>
<dbReference type="AlphaFoldDB" id="A0A059AJ94"/>
<name>A0A059AJ94_EUCGR</name>
<evidence type="ECO:0000256" key="3">
    <source>
        <dbReference type="ARBA" id="ARBA00023204"/>
    </source>
</evidence>
<dbReference type="InParanoid" id="A0A059AJ94"/>